<feature type="transmembrane region" description="Helical" evidence="2">
    <location>
        <begin position="574"/>
        <end position="593"/>
    </location>
</feature>
<protein>
    <submittedName>
        <fullName evidence="3">Uncharacterized protein</fullName>
    </submittedName>
</protein>
<keyword evidence="2" id="KW-0812">Transmembrane</keyword>
<evidence type="ECO:0000313" key="3">
    <source>
        <dbReference type="EMBL" id="ROR65619.1"/>
    </source>
</evidence>
<proteinExistence type="predicted"/>
<dbReference type="Pfam" id="PF19516">
    <property type="entry name" value="DUF6049"/>
    <property type="match status" value="2"/>
</dbReference>
<feature type="region of interest" description="Disordered" evidence="1">
    <location>
        <begin position="602"/>
        <end position="625"/>
    </location>
</feature>
<gene>
    <name evidence="3" type="ORF">EDD26_0988</name>
</gene>
<comment type="caution">
    <text evidence="3">The sequence shown here is derived from an EMBL/GenBank/DDBJ whole genome shotgun (WGS) entry which is preliminary data.</text>
</comment>
<dbReference type="InterPro" id="IPR046112">
    <property type="entry name" value="DUF6049"/>
</dbReference>
<keyword evidence="4" id="KW-1185">Reference proteome</keyword>
<evidence type="ECO:0000256" key="2">
    <source>
        <dbReference type="SAM" id="Phobius"/>
    </source>
</evidence>
<dbReference type="Proteomes" id="UP000275456">
    <property type="component" value="Unassembled WGS sequence"/>
</dbReference>
<accession>A0A3N2ARE0</accession>
<name>A0A3N2ARE0_9MICO</name>
<organism evidence="3 4">
    <name type="scientific">Agrococcus jenensis</name>
    <dbReference type="NCBI Taxonomy" id="46353"/>
    <lineage>
        <taxon>Bacteria</taxon>
        <taxon>Bacillati</taxon>
        <taxon>Actinomycetota</taxon>
        <taxon>Actinomycetes</taxon>
        <taxon>Micrococcales</taxon>
        <taxon>Microbacteriaceae</taxon>
        <taxon>Agrococcus</taxon>
    </lineage>
</organism>
<sequence>MLAPVDPLLSEGEALEVEVLLRNPTRESLPPTRIEVLRTSAPIGTRYGLSRWFEGDGILASSVVATLDLPGVAALGRTSTTITVDADALGLDGASWGAYGLAASAPDMEGATSVVVRDEPGEASPTRLALAAPIDAGVDATGLLTAEELASLTEPGSDTDEALDAALDAGATIGVDPAIGASAEALGTDAPESAADWLELAETRDTYPLLYANADPIAQARAGAFPVEPLGIPVEDDEPLPGTAGEVGARMPVIDATGAIVQEAELGTLAGMGTVVLSTDNLAEALEGSTPSAHASVGGVDVLAADAEVQQRLQDATDANADTAAQGRAELVALLATITRERPSDQRTLAAVLPATTQGSPVAVLETLADAGFVETVSMDDALETPTREAVLAAIDDPERDAGAELVSAALAQEAEASRVATIVDEPASLLAGLRLTLLAALPDAGRAVTDADRAAIDGLGGELGQVRDAVQIVGGSDIRAVGESVPLPITIANGLTVPVQVVLSLRPLNALVSVPQPSTNISLAASTQQRVQVPIDVVGTGTVLMVAQLHTPDGVPLGQPQIMRVTAQPTIETAVAVALGIAIVLLIAFGIWRSVRKRRRGEAHGDADDISDRAARDQPVKESL</sequence>
<dbReference type="EMBL" id="RKHJ01000001">
    <property type="protein sequence ID" value="ROR65619.1"/>
    <property type="molecule type" value="Genomic_DNA"/>
</dbReference>
<dbReference type="AlphaFoldDB" id="A0A3N2ARE0"/>
<evidence type="ECO:0000313" key="4">
    <source>
        <dbReference type="Proteomes" id="UP000275456"/>
    </source>
</evidence>
<reference evidence="3 4" key="1">
    <citation type="submission" date="2018-11" db="EMBL/GenBank/DDBJ databases">
        <title>Sequencing the genomes of 1000 actinobacteria strains.</title>
        <authorList>
            <person name="Klenk H.-P."/>
        </authorList>
    </citation>
    <scope>NUCLEOTIDE SEQUENCE [LARGE SCALE GENOMIC DNA]</scope>
    <source>
        <strain evidence="3 4">DSM 9580</strain>
    </source>
</reference>
<keyword evidence="2" id="KW-0472">Membrane</keyword>
<evidence type="ECO:0000256" key="1">
    <source>
        <dbReference type="SAM" id="MobiDB-lite"/>
    </source>
</evidence>
<keyword evidence="2" id="KW-1133">Transmembrane helix</keyword>
<feature type="compositionally biased region" description="Basic and acidic residues" evidence="1">
    <location>
        <begin position="603"/>
        <end position="625"/>
    </location>
</feature>